<dbReference type="STRING" id="1802074.A3J15_03255"/>
<sequence>MDLFFFISSVNKIAIVAFIITFIAIIYEIYLLIHEKSHASKPFIPDLRATGKTSTVKVAAIRQKPEKIKLNRPNKRTLFLLIAIFIIFCVIYALGNLLQIFEPNITNRNNIDKTTVKIISSSGIKIYDMNFQEQDGITDKNIRSGEVIYIALENISGSDIDRARIRVNTDSWSISDETDLYNSQKKIFYRQYQVASNESVLKIEAQLHSRADGWLGQ</sequence>
<evidence type="ECO:0000313" key="2">
    <source>
        <dbReference type="EMBL" id="OGK56676.1"/>
    </source>
</evidence>
<dbReference type="AlphaFoldDB" id="A0A1F7JM53"/>
<feature type="transmembrane region" description="Helical" evidence="1">
    <location>
        <begin position="13"/>
        <end position="33"/>
    </location>
</feature>
<gene>
    <name evidence="2" type="ORF">A3J15_03255</name>
</gene>
<keyword evidence="1" id="KW-0812">Transmembrane</keyword>
<keyword evidence="1" id="KW-1133">Transmembrane helix</keyword>
<accession>A0A1F7JM53</accession>
<reference evidence="2 3" key="1">
    <citation type="journal article" date="2016" name="Nat. Commun.">
        <title>Thousands of microbial genomes shed light on interconnected biogeochemical processes in an aquifer system.</title>
        <authorList>
            <person name="Anantharaman K."/>
            <person name="Brown C.T."/>
            <person name="Hug L.A."/>
            <person name="Sharon I."/>
            <person name="Castelle C.J."/>
            <person name="Probst A.J."/>
            <person name="Thomas B.C."/>
            <person name="Singh A."/>
            <person name="Wilkins M.J."/>
            <person name="Karaoz U."/>
            <person name="Brodie E.L."/>
            <person name="Williams K.H."/>
            <person name="Hubbard S.S."/>
            <person name="Banfield J.F."/>
        </authorList>
    </citation>
    <scope>NUCLEOTIDE SEQUENCE [LARGE SCALE GENOMIC DNA]</scope>
</reference>
<keyword evidence="1" id="KW-0472">Membrane</keyword>
<feature type="transmembrane region" description="Helical" evidence="1">
    <location>
        <begin position="78"/>
        <end position="101"/>
    </location>
</feature>
<comment type="caution">
    <text evidence="2">The sequence shown here is derived from an EMBL/GenBank/DDBJ whole genome shotgun (WGS) entry which is preliminary data.</text>
</comment>
<evidence type="ECO:0000256" key="1">
    <source>
        <dbReference type="SAM" id="Phobius"/>
    </source>
</evidence>
<proteinExistence type="predicted"/>
<name>A0A1F7JM53_9BACT</name>
<evidence type="ECO:0000313" key="3">
    <source>
        <dbReference type="Proteomes" id="UP000176376"/>
    </source>
</evidence>
<protein>
    <submittedName>
        <fullName evidence="2">Uncharacterized protein</fullName>
    </submittedName>
</protein>
<dbReference type="EMBL" id="MGAY01000028">
    <property type="protein sequence ID" value="OGK56676.1"/>
    <property type="molecule type" value="Genomic_DNA"/>
</dbReference>
<organism evidence="2 3">
    <name type="scientific">Candidatus Roizmanbacteria bacterium RIFCSPLOWO2_02_FULL_38_10</name>
    <dbReference type="NCBI Taxonomy" id="1802074"/>
    <lineage>
        <taxon>Bacteria</taxon>
        <taxon>Candidatus Roizmaniibacteriota</taxon>
    </lineage>
</organism>
<dbReference type="Proteomes" id="UP000176376">
    <property type="component" value="Unassembled WGS sequence"/>
</dbReference>